<dbReference type="Proteomes" id="UP000275846">
    <property type="component" value="Unassembled WGS sequence"/>
</dbReference>
<evidence type="ECO:0000313" key="3">
    <source>
        <dbReference type="WBParaSite" id="SSLN_0000223901-mRNA-1"/>
    </source>
</evidence>
<dbReference type="InterPro" id="IPR036691">
    <property type="entry name" value="Endo/exonu/phosph_ase_sf"/>
</dbReference>
<reference evidence="3" key="1">
    <citation type="submission" date="2016-06" db="UniProtKB">
        <authorList>
            <consortium name="WormBaseParasite"/>
        </authorList>
    </citation>
    <scope>IDENTIFICATION</scope>
</reference>
<dbReference type="EMBL" id="UYSU01032187">
    <property type="protein sequence ID" value="VDL88554.1"/>
    <property type="molecule type" value="Genomic_DNA"/>
</dbReference>
<accession>A0A183SD71</accession>
<evidence type="ECO:0000313" key="1">
    <source>
        <dbReference type="EMBL" id="VDL88554.1"/>
    </source>
</evidence>
<organism evidence="3">
    <name type="scientific">Schistocephalus solidus</name>
    <name type="common">Tapeworm</name>
    <dbReference type="NCBI Taxonomy" id="70667"/>
    <lineage>
        <taxon>Eukaryota</taxon>
        <taxon>Metazoa</taxon>
        <taxon>Spiralia</taxon>
        <taxon>Lophotrochozoa</taxon>
        <taxon>Platyhelminthes</taxon>
        <taxon>Cestoda</taxon>
        <taxon>Eucestoda</taxon>
        <taxon>Diphyllobothriidea</taxon>
        <taxon>Diphyllobothriidae</taxon>
        <taxon>Schistocephalus</taxon>
    </lineage>
</organism>
<reference evidence="1 2" key="2">
    <citation type="submission" date="2018-11" db="EMBL/GenBank/DDBJ databases">
        <authorList>
            <consortium name="Pathogen Informatics"/>
        </authorList>
    </citation>
    <scope>NUCLEOTIDE SEQUENCE [LARGE SCALE GENOMIC DNA]</scope>
    <source>
        <strain evidence="1 2">NST_G2</strain>
    </source>
</reference>
<protein>
    <submittedName>
        <fullName evidence="3">Endo/exonuclease/phosphatase domain-containing protein</fullName>
    </submittedName>
</protein>
<dbReference type="PANTHER" id="PTHR23227:SF84">
    <property type="entry name" value="ENDONUCLEASE_EXONUCLEASE_PHOSPHATASE DOMAIN-CONTAINING PROTEIN"/>
    <property type="match status" value="1"/>
</dbReference>
<dbReference type="SUPFAM" id="SSF56219">
    <property type="entry name" value="DNase I-like"/>
    <property type="match status" value="1"/>
</dbReference>
<gene>
    <name evidence="1" type="ORF">SSLN_LOCUS2169</name>
</gene>
<proteinExistence type="predicted"/>
<sequence length="142" mass="16466">MTSSDAAEDKFYEDLHALLVTVPKVDRLIVLGDFNASVGTDHAAWQGVLGPHGLGGCNDNGLLFLRTCAEHRLLLTNTFFRLRTREKPTLMHLRMRRRQLLDYVIVWRRYRQDVLVTKAIRDAEGWTDHRLVISQMRLRLQP</sequence>
<dbReference type="Gene3D" id="3.60.10.10">
    <property type="entry name" value="Endonuclease/exonuclease/phosphatase"/>
    <property type="match status" value="1"/>
</dbReference>
<keyword evidence="2" id="KW-1185">Reference proteome</keyword>
<name>A0A183SD71_SCHSO</name>
<evidence type="ECO:0000313" key="2">
    <source>
        <dbReference type="Proteomes" id="UP000275846"/>
    </source>
</evidence>
<dbReference type="STRING" id="70667.A0A183SD71"/>
<dbReference type="InterPro" id="IPR027124">
    <property type="entry name" value="Swc5/CFDP1/2"/>
</dbReference>
<dbReference type="WBParaSite" id="SSLN_0000223901-mRNA-1">
    <property type="protein sequence ID" value="SSLN_0000223901-mRNA-1"/>
    <property type="gene ID" value="SSLN_0000223901"/>
</dbReference>
<dbReference type="OrthoDB" id="6156371at2759"/>
<dbReference type="PANTHER" id="PTHR23227">
    <property type="entry name" value="BUCENTAUR RELATED"/>
    <property type="match status" value="1"/>
</dbReference>
<dbReference type="AlphaFoldDB" id="A0A183SD71"/>